<sequence>MDALSASTSSFKTDLQHLASTHSNTFSSIFQSNKENRASIQDLSSQYSNLSRLVGRLEGDLGTLASRQMLGVSTLDHANSLAAKHQLWISHADGLMGDAEANRKSLQRQVDQLSAGARNFVGRAELDATLGNFVGSNKAQWKGVAEAFEGRMGDMERMQTTIAKEVAELEEVKRKLAVVSEGLGKTQADFSKDISLIGVKADRNGAAISDLAELNISDKGGVGEEAVAALKDEIAALEDSVKTLGEDIEGDRERSRAGQKTIGSAMVQMKESVEDVKNLLKQRGQEIEGIVKEVKGIKDNEKKWMLGLGAVEKLGKLEKKLEVEKRGGDLALKKVGEQLDKLSMTVNKMGGGMEREETERKEGLEEVGLDLGVLKLKLGDLEGGVGGQGGRIRILEEEVRGLKKAGVGGGKKAGMTVDDKLSALQARAGGKVSSPGRRVEEMVAAGDDVNDSFESDADEMVHKANVEREREGAGVGLGAGVGAGPGLKSVVPVRKPKVESEVAVAVDEEEVVTSEDEEEEEEEEEFETFCATNPVPGPISVNTCDIVEDIVFHRKSSIVGVAGGAAASSVSSVPRVGDRVKARWKGLRSWFKGVCIAVNDRNAEGGGGVMTWNVQYDDGAIDKFVKKDFVVLDGDYYEGKGKGKGKGGGGGGAGAGAGVGAGGGKGGEKEELEGSTKIMFPAHALVMKWDAAHVRSWITNVVKLGDVAEKFHEKLMNGQMLLDKAWTPRDMEKNLSDPKEGMGIGNAQKRARVSAFIKALRETDIENRRARIRNYFNIWKDMDEVGDEEEETNF</sequence>
<dbReference type="EMBL" id="BRXZ01002754">
    <property type="protein sequence ID" value="GMH69500.1"/>
    <property type="molecule type" value="Genomic_DNA"/>
</dbReference>
<comment type="caution">
    <text evidence="2">The sequence shown here is derived from an EMBL/GenBank/DDBJ whole genome shotgun (WGS) entry which is preliminary data.</text>
</comment>
<evidence type="ECO:0000313" key="2">
    <source>
        <dbReference type="EMBL" id="GMH69500.1"/>
    </source>
</evidence>
<name>A0A9W7E913_9STRA</name>
<gene>
    <name evidence="2" type="ORF">TrRE_jg11068</name>
</gene>
<dbReference type="Proteomes" id="UP001165082">
    <property type="component" value="Unassembled WGS sequence"/>
</dbReference>
<dbReference type="CDD" id="cd04508">
    <property type="entry name" value="Tudor_SF"/>
    <property type="match status" value="1"/>
</dbReference>
<dbReference type="Gene3D" id="1.10.150.50">
    <property type="entry name" value="Transcription Factor, Ets-1"/>
    <property type="match status" value="1"/>
</dbReference>
<feature type="region of interest" description="Disordered" evidence="1">
    <location>
        <begin position="641"/>
        <end position="670"/>
    </location>
</feature>
<dbReference type="Gene3D" id="2.30.30.140">
    <property type="match status" value="1"/>
</dbReference>
<keyword evidence="3" id="KW-1185">Reference proteome</keyword>
<evidence type="ECO:0000313" key="3">
    <source>
        <dbReference type="Proteomes" id="UP001165082"/>
    </source>
</evidence>
<protein>
    <submittedName>
        <fullName evidence="2">Uncharacterized protein</fullName>
    </submittedName>
</protein>
<dbReference type="InterPro" id="IPR013761">
    <property type="entry name" value="SAM/pointed_sf"/>
</dbReference>
<dbReference type="AlphaFoldDB" id="A0A9W7E913"/>
<reference evidence="2" key="1">
    <citation type="submission" date="2022-07" db="EMBL/GenBank/DDBJ databases">
        <title>Genome analysis of Parmales, a sister group of diatoms, reveals the evolutionary specialization of diatoms from phago-mixotrophs to photoautotrophs.</title>
        <authorList>
            <person name="Ban H."/>
            <person name="Sato S."/>
            <person name="Yoshikawa S."/>
            <person name="Kazumasa Y."/>
            <person name="Nakamura Y."/>
            <person name="Ichinomiya M."/>
            <person name="Saitoh K."/>
            <person name="Sato N."/>
            <person name="Blanc-Mathieu R."/>
            <person name="Endo H."/>
            <person name="Kuwata A."/>
            <person name="Ogata H."/>
        </authorList>
    </citation>
    <scope>NUCLEOTIDE SEQUENCE</scope>
</reference>
<evidence type="ECO:0000256" key="1">
    <source>
        <dbReference type="SAM" id="MobiDB-lite"/>
    </source>
</evidence>
<dbReference type="OrthoDB" id="199676at2759"/>
<feature type="compositionally biased region" description="Gly residues" evidence="1">
    <location>
        <begin position="646"/>
        <end position="665"/>
    </location>
</feature>
<proteinExistence type="predicted"/>
<accession>A0A9W7E913</accession>
<organism evidence="2 3">
    <name type="scientific">Triparma retinervis</name>
    <dbReference type="NCBI Taxonomy" id="2557542"/>
    <lineage>
        <taxon>Eukaryota</taxon>
        <taxon>Sar</taxon>
        <taxon>Stramenopiles</taxon>
        <taxon>Ochrophyta</taxon>
        <taxon>Bolidophyceae</taxon>
        <taxon>Parmales</taxon>
        <taxon>Triparmaceae</taxon>
        <taxon>Triparma</taxon>
    </lineage>
</organism>